<dbReference type="EMBL" id="MT631586">
    <property type="protein sequence ID" value="QNO54572.1"/>
    <property type="molecule type" value="Genomic_DNA"/>
</dbReference>
<protein>
    <recommendedName>
        <fullName evidence="2">Haloalkane dehalogenase</fullName>
    </recommendedName>
</protein>
<dbReference type="InterPro" id="IPR029058">
    <property type="entry name" value="AB_hydrolase_fold"/>
</dbReference>
<reference evidence="1" key="1">
    <citation type="submission" date="2020-06" db="EMBL/GenBank/DDBJ databases">
        <title>Unique genomic features of the anaerobic methanotrophic archaea.</title>
        <authorList>
            <person name="Chadwick G.L."/>
            <person name="Skennerton C.T."/>
            <person name="Laso-Perez R."/>
            <person name="Leu A.O."/>
            <person name="Speth D.R."/>
            <person name="Yu H."/>
            <person name="Morgan-Lang C."/>
            <person name="Hatzenpichler R."/>
            <person name="Goudeau D."/>
            <person name="Malmstrom R."/>
            <person name="Brazelton W.J."/>
            <person name="Woyke T."/>
            <person name="Hallam S.J."/>
            <person name="Tyson G.W."/>
            <person name="Wegener G."/>
            <person name="Boetius A."/>
            <person name="Orphan V."/>
        </authorList>
    </citation>
    <scope>NUCLEOTIDE SEQUENCE</scope>
</reference>
<organism evidence="1">
    <name type="scientific">Candidatus Methanophaga sp. ANME-1 ERB7</name>
    <dbReference type="NCBI Taxonomy" id="2759913"/>
    <lineage>
        <taxon>Archaea</taxon>
        <taxon>Methanobacteriati</taxon>
        <taxon>Methanobacteriota</taxon>
        <taxon>Stenosarchaea group</taxon>
        <taxon>Methanomicrobia</taxon>
        <taxon>Candidatus Methanophagales</taxon>
        <taxon>Candidatus Methanophagaceae</taxon>
        <taxon>Candidatus Methanophaga</taxon>
    </lineage>
</organism>
<proteinExistence type="predicted"/>
<name>A0A7G9Z2T8_9EURY</name>
<evidence type="ECO:0008006" key="2">
    <source>
        <dbReference type="Google" id="ProtNLM"/>
    </source>
</evidence>
<accession>A0A7G9Z2T8</accession>
<gene>
    <name evidence="1" type="ORF">KENJCFKB_00033</name>
</gene>
<dbReference type="SUPFAM" id="SSF53474">
    <property type="entry name" value="alpha/beta-Hydrolases"/>
    <property type="match status" value="1"/>
</dbReference>
<sequence length="154" mass="18263">MPLRKRTGISKVREYYDFTNLEGNLIGEDCTFSRDAVRYTLKEFEAKIFKDFESRIKGTKDFNRLYQGWLSESDPHAFYRNSESLVKWSDSRELLKRFTGLAIKKWYVFGEANKNLPILKMLDDVPKIEIAHAGHFMMIDNPKEFYRELFATLQ</sequence>
<evidence type="ECO:0000313" key="1">
    <source>
        <dbReference type="EMBL" id="QNO54572.1"/>
    </source>
</evidence>
<dbReference type="Gene3D" id="3.40.50.1820">
    <property type="entry name" value="alpha/beta hydrolase"/>
    <property type="match status" value="1"/>
</dbReference>
<dbReference type="AlphaFoldDB" id="A0A7G9Z2T8"/>